<dbReference type="SUPFAM" id="SSF52540">
    <property type="entry name" value="P-loop containing nucleoside triphosphate hydrolases"/>
    <property type="match status" value="1"/>
</dbReference>
<dbReference type="Proteomes" id="UP000295453">
    <property type="component" value="Unassembled WGS sequence"/>
</dbReference>
<dbReference type="InterPro" id="IPR027417">
    <property type="entry name" value="P-loop_NTPase"/>
</dbReference>
<dbReference type="EMBL" id="SJZJ01000036">
    <property type="protein sequence ID" value="TCJ21301.1"/>
    <property type="molecule type" value="Genomic_DNA"/>
</dbReference>
<dbReference type="GO" id="GO:0016740">
    <property type="term" value="F:transferase activity"/>
    <property type="evidence" value="ECO:0007669"/>
    <property type="project" value="UniProtKB-KW"/>
</dbReference>
<dbReference type="OrthoDB" id="3237545at2"/>
<evidence type="ECO:0000313" key="1">
    <source>
        <dbReference type="EMBL" id="TCJ21301.1"/>
    </source>
</evidence>
<dbReference type="AlphaFoldDB" id="A0A4R1BUA3"/>
<reference evidence="1 2" key="1">
    <citation type="submission" date="2019-03" db="EMBL/GenBank/DDBJ databases">
        <authorList>
            <person name="Kim M.K.M."/>
        </authorList>
    </citation>
    <scope>NUCLEOTIDE SEQUENCE [LARGE SCALE GENOMIC DNA]</scope>
    <source>
        <strain evidence="1 2">18JY15-6</strain>
    </source>
</reference>
<accession>A0A4R1BUA3</accession>
<protein>
    <submittedName>
        <fullName evidence="1">4-amino-4-deoxy-L-arabinose transferase</fullName>
    </submittedName>
</protein>
<name>A0A4R1BUA3_9ACTN</name>
<dbReference type="Gene3D" id="3.40.50.300">
    <property type="entry name" value="P-loop containing nucleotide triphosphate hydrolases"/>
    <property type="match status" value="1"/>
</dbReference>
<proteinExistence type="predicted"/>
<evidence type="ECO:0000313" key="2">
    <source>
        <dbReference type="Proteomes" id="UP000295453"/>
    </source>
</evidence>
<gene>
    <name evidence="1" type="ORF">EPD65_15395</name>
</gene>
<sequence>MTGAREIIDLTLSREPTLGAGRVVAVDGPSGSGKSTLVRAVSAQAAARGISHRVLPLDLLYAGWSGLAGIGATLDALLRPLATGAAGHAPTWDWDADRPGGNLVLEPVDLLVLDGVGAGHRATADLLTVLVWLDGDTHTNLGRALARDVDLHESAGADPAAYRARLEQWQDAEAAQFAVDATRERADIALG</sequence>
<dbReference type="RefSeq" id="WP_131585688.1">
    <property type="nucleotide sequence ID" value="NZ_SJZJ01000036.1"/>
</dbReference>
<organism evidence="1 2">
    <name type="scientific">Nocardioides jejuensis</name>
    <dbReference type="NCBI Taxonomy" id="2502782"/>
    <lineage>
        <taxon>Bacteria</taxon>
        <taxon>Bacillati</taxon>
        <taxon>Actinomycetota</taxon>
        <taxon>Actinomycetes</taxon>
        <taxon>Propionibacteriales</taxon>
        <taxon>Nocardioidaceae</taxon>
        <taxon>Nocardioides</taxon>
    </lineage>
</organism>
<keyword evidence="2" id="KW-1185">Reference proteome</keyword>
<comment type="caution">
    <text evidence="1">The sequence shown here is derived from an EMBL/GenBank/DDBJ whole genome shotgun (WGS) entry which is preliminary data.</text>
</comment>
<keyword evidence="1" id="KW-0808">Transferase</keyword>